<accession>A0ACB8R3A7</accession>
<dbReference type="EMBL" id="MU276456">
    <property type="protein sequence ID" value="KAI0038604.1"/>
    <property type="molecule type" value="Genomic_DNA"/>
</dbReference>
<protein>
    <submittedName>
        <fullName evidence="1">Uncharacterized protein</fullName>
    </submittedName>
</protein>
<reference evidence="1" key="1">
    <citation type="submission" date="2021-02" db="EMBL/GenBank/DDBJ databases">
        <authorList>
            <consortium name="DOE Joint Genome Institute"/>
            <person name="Ahrendt S."/>
            <person name="Looney B.P."/>
            <person name="Miyauchi S."/>
            <person name="Morin E."/>
            <person name="Drula E."/>
            <person name="Courty P.E."/>
            <person name="Chicoki N."/>
            <person name="Fauchery L."/>
            <person name="Kohler A."/>
            <person name="Kuo A."/>
            <person name="Labutti K."/>
            <person name="Pangilinan J."/>
            <person name="Lipzen A."/>
            <person name="Riley R."/>
            <person name="Andreopoulos W."/>
            <person name="He G."/>
            <person name="Johnson J."/>
            <person name="Barry K.W."/>
            <person name="Grigoriev I.V."/>
            <person name="Nagy L."/>
            <person name="Hibbett D."/>
            <person name="Henrissat B."/>
            <person name="Matheny P.B."/>
            <person name="Labbe J."/>
            <person name="Martin F."/>
        </authorList>
    </citation>
    <scope>NUCLEOTIDE SEQUENCE</scope>
    <source>
        <strain evidence="1">FP105234-sp</strain>
    </source>
</reference>
<feature type="non-terminal residue" evidence="1">
    <location>
        <position position="258"/>
    </location>
</feature>
<evidence type="ECO:0000313" key="1">
    <source>
        <dbReference type="EMBL" id="KAI0038604.1"/>
    </source>
</evidence>
<organism evidence="1 2">
    <name type="scientific">Auriscalpium vulgare</name>
    <dbReference type="NCBI Taxonomy" id="40419"/>
    <lineage>
        <taxon>Eukaryota</taxon>
        <taxon>Fungi</taxon>
        <taxon>Dikarya</taxon>
        <taxon>Basidiomycota</taxon>
        <taxon>Agaricomycotina</taxon>
        <taxon>Agaricomycetes</taxon>
        <taxon>Russulales</taxon>
        <taxon>Auriscalpiaceae</taxon>
        <taxon>Auriscalpium</taxon>
    </lineage>
</organism>
<name>A0ACB8R3A7_9AGAM</name>
<sequence>PVVVPIKPSRRPAPGHSAVGIAALSFPGYISAPDGPRLQFRADSGADLSLISADYLASLPDQHRPRVRQGLKMALYQLTSGAPLAGYVSLPVFVDSREGPLLQFEAECYVVPGMTVPVLLGEDFHVTYELGVQRRVQKGSIIQVGDHPHSIAASSAKRDGPPIPKRRRDRRNAAYPVARAAADVRIAPFTNRQVPLRFLSATPAEWYLEKTVLGQPDGSFLVTTPTLLSAAHPTVSVSNPSALPHVIRAGDVIGRLSD</sequence>
<proteinExistence type="predicted"/>
<gene>
    <name evidence="1" type="ORF">FA95DRAFT_1466362</name>
</gene>
<dbReference type="Proteomes" id="UP000814033">
    <property type="component" value="Unassembled WGS sequence"/>
</dbReference>
<comment type="caution">
    <text evidence="1">The sequence shown here is derived from an EMBL/GenBank/DDBJ whole genome shotgun (WGS) entry which is preliminary data.</text>
</comment>
<keyword evidence="2" id="KW-1185">Reference proteome</keyword>
<reference evidence="1" key="2">
    <citation type="journal article" date="2022" name="New Phytol.">
        <title>Evolutionary transition to the ectomycorrhizal habit in the genomes of a hyperdiverse lineage of mushroom-forming fungi.</title>
        <authorList>
            <person name="Looney B."/>
            <person name="Miyauchi S."/>
            <person name="Morin E."/>
            <person name="Drula E."/>
            <person name="Courty P.E."/>
            <person name="Kohler A."/>
            <person name="Kuo A."/>
            <person name="LaButti K."/>
            <person name="Pangilinan J."/>
            <person name="Lipzen A."/>
            <person name="Riley R."/>
            <person name="Andreopoulos W."/>
            <person name="He G."/>
            <person name="Johnson J."/>
            <person name="Nolan M."/>
            <person name="Tritt A."/>
            <person name="Barry K.W."/>
            <person name="Grigoriev I.V."/>
            <person name="Nagy L.G."/>
            <person name="Hibbett D."/>
            <person name="Henrissat B."/>
            <person name="Matheny P.B."/>
            <person name="Labbe J."/>
            <person name="Martin F.M."/>
        </authorList>
    </citation>
    <scope>NUCLEOTIDE SEQUENCE</scope>
    <source>
        <strain evidence="1">FP105234-sp</strain>
    </source>
</reference>
<feature type="non-terminal residue" evidence="1">
    <location>
        <position position="1"/>
    </location>
</feature>
<evidence type="ECO:0000313" key="2">
    <source>
        <dbReference type="Proteomes" id="UP000814033"/>
    </source>
</evidence>